<dbReference type="PANTHER" id="PTHR43848:SF2">
    <property type="entry name" value="PUTRESCINE TRANSPORT SYSTEM PERMEASE PROTEIN POTI"/>
    <property type="match status" value="1"/>
</dbReference>
<name>D6BH96_9FUSO</name>
<dbReference type="Pfam" id="PF00528">
    <property type="entry name" value="BPD_transp_1"/>
    <property type="match status" value="1"/>
</dbReference>
<keyword evidence="6 8" id="KW-1133">Transmembrane helix</keyword>
<evidence type="ECO:0000256" key="8">
    <source>
        <dbReference type="RuleBase" id="RU363032"/>
    </source>
</evidence>
<evidence type="ECO:0000256" key="5">
    <source>
        <dbReference type="ARBA" id="ARBA00022692"/>
    </source>
</evidence>
<dbReference type="PROSITE" id="PS50928">
    <property type="entry name" value="ABC_TM1"/>
    <property type="match status" value="1"/>
</dbReference>
<comment type="subcellular location">
    <subcellularLocation>
        <location evidence="1 8">Cell membrane</location>
        <topology evidence="1 8">Multi-pass membrane protein</topology>
    </subcellularLocation>
</comment>
<evidence type="ECO:0000256" key="1">
    <source>
        <dbReference type="ARBA" id="ARBA00004651"/>
    </source>
</evidence>
<keyword evidence="5 8" id="KW-0812">Transmembrane</keyword>
<dbReference type="InterPro" id="IPR051789">
    <property type="entry name" value="Bact_Polyamine_Transport"/>
</dbReference>
<feature type="transmembrane region" description="Helical" evidence="8">
    <location>
        <begin position="130"/>
        <end position="152"/>
    </location>
</feature>
<evidence type="ECO:0000259" key="9">
    <source>
        <dbReference type="PROSITE" id="PS50928"/>
    </source>
</evidence>
<evidence type="ECO:0000256" key="2">
    <source>
        <dbReference type="ARBA" id="ARBA00007069"/>
    </source>
</evidence>
<feature type="transmembrane region" description="Helical" evidence="8">
    <location>
        <begin position="230"/>
        <end position="250"/>
    </location>
</feature>
<keyword evidence="3 8" id="KW-0813">Transport</keyword>
<feature type="transmembrane region" description="Helical" evidence="8">
    <location>
        <begin position="184"/>
        <end position="210"/>
    </location>
</feature>
<organism evidence="10 11">
    <name type="scientific">Fusobacterium animalis D11</name>
    <dbReference type="NCBI Taxonomy" id="556264"/>
    <lineage>
        <taxon>Bacteria</taxon>
        <taxon>Fusobacteriati</taxon>
        <taxon>Fusobacteriota</taxon>
        <taxon>Fusobacteriia</taxon>
        <taxon>Fusobacteriales</taxon>
        <taxon>Fusobacteriaceae</taxon>
        <taxon>Fusobacterium</taxon>
    </lineage>
</organism>
<protein>
    <submittedName>
        <fullName evidence="10">Spermidine/putrescine transport system permease PotC</fullName>
    </submittedName>
</protein>
<feature type="transmembrane region" description="Helical" evidence="8">
    <location>
        <begin position="104"/>
        <end position="124"/>
    </location>
</feature>
<comment type="caution">
    <text evidence="10">The sequence shown here is derived from an EMBL/GenBank/DDBJ whole genome shotgun (WGS) entry which is preliminary data.</text>
</comment>
<evidence type="ECO:0000313" key="10">
    <source>
        <dbReference type="EMBL" id="EFD81543.1"/>
    </source>
</evidence>
<accession>D6BH96</accession>
<evidence type="ECO:0000256" key="3">
    <source>
        <dbReference type="ARBA" id="ARBA00022448"/>
    </source>
</evidence>
<reference evidence="10 11" key="2">
    <citation type="submission" date="2013-10" db="EMBL/GenBank/DDBJ databases">
        <title>The Genome Sequence of Fusobacterium nucleatum subsp. animalis D11.</title>
        <authorList>
            <consortium name="The Broad Institute Genomics Platform"/>
            <person name="Earl A."/>
            <person name="Ward D."/>
            <person name="Feldgarden M."/>
            <person name="Gevers D."/>
            <person name="Kostic A."/>
            <person name="Garrett W."/>
            <person name="Young S.K."/>
            <person name="Zeng Q."/>
            <person name="Gargeya S."/>
            <person name="Fitzgerald M."/>
            <person name="Abouelleil A."/>
            <person name="Alvarado L."/>
            <person name="Berlin A.M."/>
            <person name="Chapman S.B."/>
            <person name="Gainer-Dewar J."/>
            <person name="Goldberg J."/>
            <person name="Gnerre S."/>
            <person name="Griggs A."/>
            <person name="Gujja S."/>
            <person name="Hansen M."/>
            <person name="Howarth C."/>
            <person name="Imamovic A."/>
            <person name="Ireland A."/>
            <person name="Larimer J."/>
            <person name="McCowan C."/>
            <person name="Murphy C."/>
            <person name="Pearson M."/>
            <person name="Poon T.W."/>
            <person name="Priest M."/>
            <person name="Roberts A."/>
            <person name="Saif S."/>
            <person name="Shea T."/>
            <person name="Sykes S."/>
            <person name="Wortman J."/>
            <person name="Nusbaum C."/>
            <person name="Birren B."/>
        </authorList>
    </citation>
    <scope>NUCLEOTIDE SEQUENCE [LARGE SCALE GENOMIC DNA]</scope>
    <source>
        <strain evidence="10 11">D11</strain>
    </source>
</reference>
<evidence type="ECO:0000256" key="4">
    <source>
        <dbReference type="ARBA" id="ARBA00022475"/>
    </source>
</evidence>
<comment type="similarity">
    <text evidence="2">Belongs to the binding-protein-dependent transport system permease family. CysTW subfamily.</text>
</comment>
<feature type="domain" description="ABC transmembrane type-1" evidence="9">
    <location>
        <begin position="64"/>
        <end position="252"/>
    </location>
</feature>
<dbReference type="PANTHER" id="PTHR43848">
    <property type="entry name" value="PUTRESCINE TRANSPORT SYSTEM PERMEASE PROTEIN POTI"/>
    <property type="match status" value="1"/>
</dbReference>
<dbReference type="GO" id="GO:0005886">
    <property type="term" value="C:plasma membrane"/>
    <property type="evidence" value="ECO:0007669"/>
    <property type="project" value="UniProtKB-SubCell"/>
</dbReference>
<dbReference type="CDD" id="cd06261">
    <property type="entry name" value="TM_PBP2"/>
    <property type="match status" value="1"/>
</dbReference>
<dbReference type="InterPro" id="IPR000515">
    <property type="entry name" value="MetI-like"/>
</dbReference>
<proteinExistence type="inferred from homology"/>
<dbReference type="Proteomes" id="UP000004650">
    <property type="component" value="Unassembled WGS sequence"/>
</dbReference>
<keyword evidence="7 8" id="KW-0472">Membrane</keyword>
<sequence>MSNKLDKRKTSFIIFILAMVFFYLPLIVLIIYSFNDGKGMIWNGFSLRWYKELFRHSNNIWKAFYYSIFIALISAFVSTVIGTLGAIALKWFDFRGKKYLKNLSVLPLVVPDIIIGVSLLIMFATLKFKLGITTIFIAHTTFNIPYVLFIVLSRLDEFDYSIVEAAYDLGATNRQTLTKVIIPMLLPAIISAFLMALTLSFDDFVITFFVSGPGSSTLPLRIYSMIRLGVSPVVNALSVILIIISILLTLSTKKLTKKFLKIVFFLKI</sequence>
<evidence type="ECO:0000256" key="6">
    <source>
        <dbReference type="ARBA" id="ARBA00022989"/>
    </source>
</evidence>
<dbReference type="SUPFAM" id="SSF161098">
    <property type="entry name" value="MetI-like"/>
    <property type="match status" value="1"/>
</dbReference>
<dbReference type="GO" id="GO:0055085">
    <property type="term" value="P:transmembrane transport"/>
    <property type="evidence" value="ECO:0007669"/>
    <property type="project" value="InterPro"/>
</dbReference>
<dbReference type="HOGENOM" id="CLU_016047_3_0_0"/>
<keyword evidence="4" id="KW-1003">Cell membrane</keyword>
<evidence type="ECO:0000313" key="11">
    <source>
        <dbReference type="Proteomes" id="UP000004650"/>
    </source>
</evidence>
<reference evidence="11" key="1">
    <citation type="submission" date="2009-02" db="EMBL/GenBank/DDBJ databases">
        <title>The Genome Sequence of Shigella sp. D9.</title>
        <authorList>
            <consortium name="The Broad Institute Genome Sequencing Platform"/>
            <person name="Ward D."/>
            <person name="Young S.K."/>
            <person name="Kodira C.D."/>
            <person name="Zeng Q."/>
            <person name="Koehrsen M."/>
            <person name="Alvarado L."/>
            <person name="Berlin A."/>
            <person name="Borenstein D."/>
            <person name="Chen Z."/>
            <person name="Engels R."/>
            <person name="Freedman E."/>
            <person name="Gellesch M."/>
            <person name="Goldberg J."/>
            <person name="Griggs A."/>
            <person name="Gujja S."/>
            <person name="Heiman D."/>
            <person name="Hepburn T."/>
            <person name="Howarth C."/>
            <person name="Jen D."/>
            <person name="Larson L."/>
            <person name="Lewis B."/>
            <person name="Mehta T."/>
            <person name="Park D."/>
            <person name="Pearson M."/>
            <person name="Roberts A."/>
            <person name="Saif S."/>
            <person name="Shea T."/>
            <person name="Shenoy N."/>
            <person name="Sisk P."/>
            <person name="Stolte C."/>
            <person name="Sykes S."/>
            <person name="Walk T."/>
            <person name="White J."/>
            <person name="Yandava C."/>
            <person name="Allen-Vercoe E."/>
            <person name="Strauss J."/>
            <person name="Sibley C."/>
            <person name="White A."/>
            <person name="Ambrose C."/>
            <person name="Lander E."/>
            <person name="Nusbaum C."/>
            <person name="Galagan J."/>
            <person name="Birren B."/>
        </authorList>
    </citation>
    <scope>NUCLEOTIDE SEQUENCE [LARGE SCALE GENOMIC DNA]</scope>
    <source>
        <strain evidence="11">D11</strain>
    </source>
</reference>
<feature type="transmembrane region" description="Helical" evidence="8">
    <location>
        <begin position="63"/>
        <end position="92"/>
    </location>
</feature>
<dbReference type="AlphaFoldDB" id="D6BH96"/>
<dbReference type="Gene3D" id="1.10.3720.10">
    <property type="entry name" value="MetI-like"/>
    <property type="match status" value="1"/>
</dbReference>
<feature type="transmembrane region" description="Helical" evidence="8">
    <location>
        <begin position="12"/>
        <end position="34"/>
    </location>
</feature>
<gene>
    <name evidence="10" type="ORF">PSAG_01579</name>
</gene>
<evidence type="ECO:0000256" key="7">
    <source>
        <dbReference type="ARBA" id="ARBA00023136"/>
    </source>
</evidence>
<dbReference type="InterPro" id="IPR035906">
    <property type="entry name" value="MetI-like_sf"/>
</dbReference>
<dbReference type="EMBL" id="ACDS02000003">
    <property type="protein sequence ID" value="EFD81543.1"/>
    <property type="molecule type" value="Genomic_DNA"/>
</dbReference>